<dbReference type="SMART" id="SM00860">
    <property type="entry name" value="SMI1_KNR4"/>
    <property type="match status" value="1"/>
</dbReference>
<dbReference type="Proteomes" id="UP000533953">
    <property type="component" value="Unassembled WGS sequence"/>
</dbReference>
<comment type="caution">
    <text evidence="2">The sequence shown here is derived from an EMBL/GenBank/DDBJ whole genome shotgun (WGS) entry which is preliminary data.</text>
</comment>
<evidence type="ECO:0000259" key="1">
    <source>
        <dbReference type="SMART" id="SM00860"/>
    </source>
</evidence>
<organism evidence="2 3">
    <name type="scientific">Listeria booriae</name>
    <dbReference type="NCBI Taxonomy" id="1552123"/>
    <lineage>
        <taxon>Bacteria</taxon>
        <taxon>Bacillati</taxon>
        <taxon>Bacillota</taxon>
        <taxon>Bacilli</taxon>
        <taxon>Bacillales</taxon>
        <taxon>Listeriaceae</taxon>
        <taxon>Listeria</taxon>
    </lineage>
</organism>
<dbReference type="InterPro" id="IPR037883">
    <property type="entry name" value="Knr4/Smi1-like_sf"/>
</dbReference>
<dbReference type="InterPro" id="IPR018958">
    <property type="entry name" value="Knr4/Smi1-like_dom"/>
</dbReference>
<proteinExistence type="predicted"/>
<evidence type="ECO:0000313" key="3">
    <source>
        <dbReference type="Proteomes" id="UP000533953"/>
    </source>
</evidence>
<sequence length="157" mass="18046">MSIESYNKAKEIIEANEELVDDFGEMQESLIIKAQKELGVDFPDEYKYFLTDFGALTFGSIEIYGVFKEDFENSGVPDAVWATLNERKLVNMPQYLVVIYNTGMGELLCLNFRDLNDNQEPKVTSYFAGFDESAQKHEVLYESFGDFILDMVKEEIL</sequence>
<accession>A0A7X0XEJ7</accession>
<dbReference type="RefSeq" id="WP_185417807.1">
    <property type="nucleotide sequence ID" value="NZ_JAASTX010000016.1"/>
</dbReference>
<dbReference type="Gene3D" id="3.40.1580.10">
    <property type="entry name" value="SMI1/KNR4-like"/>
    <property type="match status" value="1"/>
</dbReference>
<name>A0A7X0XEJ7_9LIST</name>
<dbReference type="AlphaFoldDB" id="A0A7X0XEJ7"/>
<protein>
    <submittedName>
        <fullName evidence="2">SMI1/KNR4 family protein</fullName>
    </submittedName>
</protein>
<dbReference type="SUPFAM" id="SSF160631">
    <property type="entry name" value="SMI1/KNR4-like"/>
    <property type="match status" value="1"/>
</dbReference>
<gene>
    <name evidence="2" type="ORF">HCI99_12210</name>
</gene>
<feature type="domain" description="Knr4/Smi1-like" evidence="1">
    <location>
        <begin position="19"/>
        <end position="150"/>
    </location>
</feature>
<dbReference type="EMBL" id="JAASTX010000016">
    <property type="protein sequence ID" value="MBC1492582.1"/>
    <property type="molecule type" value="Genomic_DNA"/>
</dbReference>
<reference evidence="2 3" key="1">
    <citation type="submission" date="2020-03" db="EMBL/GenBank/DDBJ databases">
        <title>Soil Listeria distribution.</title>
        <authorList>
            <person name="Liao J."/>
            <person name="Wiedmann M."/>
        </authorList>
    </citation>
    <scope>NUCLEOTIDE SEQUENCE [LARGE SCALE GENOMIC DNA]</scope>
    <source>
        <strain evidence="2 3">FSL L7-1547</strain>
    </source>
</reference>
<dbReference type="Pfam" id="PF14567">
    <property type="entry name" value="SUKH_5"/>
    <property type="match status" value="1"/>
</dbReference>
<evidence type="ECO:0000313" key="2">
    <source>
        <dbReference type="EMBL" id="MBC1492582.1"/>
    </source>
</evidence>